<dbReference type="Proteomes" id="UP000238348">
    <property type="component" value="Chromosome"/>
</dbReference>
<gene>
    <name evidence="1" type="ORF">SOCE26_062220</name>
</gene>
<dbReference type="OrthoDB" id="5519543at2"/>
<protein>
    <submittedName>
        <fullName evidence="1">Uncharacterized protein</fullName>
    </submittedName>
</protein>
<accession>A0A2L0EZL9</accession>
<dbReference type="RefSeq" id="WP_104983229.1">
    <property type="nucleotide sequence ID" value="NZ_CP012673.1"/>
</dbReference>
<reference evidence="1 2" key="1">
    <citation type="submission" date="2015-09" db="EMBL/GenBank/DDBJ databases">
        <title>Sorangium comparison.</title>
        <authorList>
            <person name="Zaburannyi N."/>
            <person name="Bunk B."/>
            <person name="Overmann J."/>
            <person name="Mueller R."/>
        </authorList>
    </citation>
    <scope>NUCLEOTIDE SEQUENCE [LARGE SCALE GENOMIC DNA]</scope>
    <source>
        <strain evidence="1 2">So ce26</strain>
    </source>
</reference>
<name>A0A2L0EZL9_SORCE</name>
<evidence type="ECO:0000313" key="1">
    <source>
        <dbReference type="EMBL" id="AUX44754.1"/>
    </source>
</evidence>
<sequence>MTNVEQIFQAIQRLPVPERLRLIERVVQELAGSSASENVPREAEAASSMIGLFADDPEAVDAMMEVVRENRRTSRLRDVQEEDEKSSS</sequence>
<dbReference type="EMBL" id="CP012673">
    <property type="protein sequence ID" value="AUX44754.1"/>
    <property type="molecule type" value="Genomic_DNA"/>
</dbReference>
<dbReference type="AlphaFoldDB" id="A0A2L0EZL9"/>
<proteinExistence type="predicted"/>
<organism evidence="1 2">
    <name type="scientific">Sorangium cellulosum</name>
    <name type="common">Polyangium cellulosum</name>
    <dbReference type="NCBI Taxonomy" id="56"/>
    <lineage>
        <taxon>Bacteria</taxon>
        <taxon>Pseudomonadati</taxon>
        <taxon>Myxococcota</taxon>
        <taxon>Polyangia</taxon>
        <taxon>Polyangiales</taxon>
        <taxon>Polyangiaceae</taxon>
        <taxon>Sorangium</taxon>
    </lineage>
</organism>
<evidence type="ECO:0000313" key="2">
    <source>
        <dbReference type="Proteomes" id="UP000238348"/>
    </source>
</evidence>